<dbReference type="Gene3D" id="1.10.3430.10">
    <property type="entry name" value="Ammonium transporter AmtB like domains"/>
    <property type="match status" value="2"/>
</dbReference>
<dbReference type="HOGENOM" id="CLU_021386_1_0_1"/>
<dbReference type="InterPro" id="IPR002229">
    <property type="entry name" value="RhesusRHD"/>
</dbReference>
<reference evidence="8" key="3">
    <citation type="submission" date="2025-09" db="UniProtKB">
        <authorList>
            <consortium name="Ensembl"/>
        </authorList>
    </citation>
    <scope>IDENTIFICATION</scope>
    <source>
        <strain evidence="8">2N</strain>
    </source>
</reference>
<evidence type="ECO:0000256" key="4">
    <source>
        <dbReference type="ARBA" id="ARBA00022989"/>
    </source>
</evidence>
<dbReference type="Pfam" id="PF00909">
    <property type="entry name" value="Ammonium_transp"/>
    <property type="match status" value="1"/>
</dbReference>
<dbReference type="Bgee" id="ENSCPOG00000020328">
    <property type="expression patterns" value="Expressed in testis and 1 other cell type or tissue"/>
</dbReference>
<feature type="transmembrane region" description="Helical" evidence="6">
    <location>
        <begin position="240"/>
        <end position="261"/>
    </location>
</feature>
<dbReference type="Proteomes" id="UP000005447">
    <property type="component" value="Unassembled WGS sequence"/>
</dbReference>
<protein>
    <recommendedName>
        <fullName evidence="7">Ammonium transporter AmtB-like domain-containing protein</fullName>
    </recommendedName>
</protein>
<comment type="similarity">
    <text evidence="2">Belongs to the ammonium transporter (TC 2.A.49) family. Rh subfamily.</text>
</comment>
<keyword evidence="5 6" id="KW-0472">Membrane</keyword>
<dbReference type="OMA" id="IHVFATY"/>
<dbReference type="SUPFAM" id="SSF111352">
    <property type="entry name" value="Ammonium transporter"/>
    <property type="match status" value="1"/>
</dbReference>
<evidence type="ECO:0000256" key="3">
    <source>
        <dbReference type="ARBA" id="ARBA00022692"/>
    </source>
</evidence>
<reference evidence="8" key="2">
    <citation type="submission" date="2025-08" db="UniProtKB">
        <authorList>
            <consortium name="Ensembl"/>
        </authorList>
    </citation>
    <scope>IDENTIFICATION</scope>
    <source>
        <strain evidence="8">2N</strain>
    </source>
</reference>
<dbReference type="InterPro" id="IPR024041">
    <property type="entry name" value="NH4_transpt_AmtB-like_dom"/>
</dbReference>
<accession>H0W4I6</accession>
<evidence type="ECO:0000256" key="5">
    <source>
        <dbReference type="ARBA" id="ARBA00023136"/>
    </source>
</evidence>
<keyword evidence="9" id="KW-1185">Reference proteome</keyword>
<dbReference type="PRINTS" id="PR00342">
    <property type="entry name" value="RHESUSRHD"/>
</dbReference>
<dbReference type="InterPro" id="IPR029020">
    <property type="entry name" value="Ammonium/urea_transptr"/>
</dbReference>
<dbReference type="AlphaFoldDB" id="H0W4I6"/>
<evidence type="ECO:0000313" key="9">
    <source>
        <dbReference type="Proteomes" id="UP000005447"/>
    </source>
</evidence>
<dbReference type="EMBL" id="AAKN02028667">
    <property type="status" value="NOT_ANNOTATED_CDS"/>
    <property type="molecule type" value="Genomic_DNA"/>
</dbReference>
<evidence type="ECO:0000313" key="8">
    <source>
        <dbReference type="Ensembl" id="ENSCPOP00000017887.2"/>
    </source>
</evidence>
<keyword evidence="3 6" id="KW-0812">Transmembrane</keyword>
<proteinExistence type="inferred from homology"/>
<feature type="transmembrane region" description="Helical" evidence="6">
    <location>
        <begin position="101"/>
        <end position="119"/>
    </location>
</feature>
<feature type="transmembrane region" description="Helical" evidence="6">
    <location>
        <begin position="71"/>
        <end position="89"/>
    </location>
</feature>
<feature type="transmembrane region" description="Helical" evidence="6">
    <location>
        <begin position="131"/>
        <end position="151"/>
    </location>
</feature>
<dbReference type="InParanoid" id="H0W4I6"/>
<dbReference type="STRING" id="10141.ENSCPOP00000017887"/>
<dbReference type="EMBL" id="AAKN02028666">
    <property type="status" value="NOT_ANNOTATED_CDS"/>
    <property type="molecule type" value="Genomic_DNA"/>
</dbReference>
<evidence type="ECO:0000259" key="7">
    <source>
        <dbReference type="Pfam" id="PF00909"/>
    </source>
</evidence>
<feature type="transmembrane region" description="Helical" evidence="6">
    <location>
        <begin position="273"/>
        <end position="304"/>
    </location>
</feature>
<dbReference type="PANTHER" id="PTHR11730">
    <property type="entry name" value="AMMONIUM TRANSPORTER"/>
    <property type="match status" value="1"/>
</dbReference>
<dbReference type="GeneTree" id="ENSGT00950000182844"/>
<evidence type="ECO:0000256" key="1">
    <source>
        <dbReference type="ARBA" id="ARBA00004141"/>
    </source>
</evidence>
<name>H0W4I6_CAVPO</name>
<evidence type="ECO:0000256" key="2">
    <source>
        <dbReference type="ARBA" id="ARBA00011036"/>
    </source>
</evidence>
<feature type="transmembrane region" description="Helical" evidence="6">
    <location>
        <begin position="202"/>
        <end position="220"/>
    </location>
</feature>
<reference evidence="9" key="1">
    <citation type="journal article" date="2011" name="Nature">
        <title>A high-resolution map of human evolutionary constraint using 29 mammals.</title>
        <authorList>
            <person name="Lindblad-Toh K."/>
            <person name="Garber M."/>
            <person name="Zuk O."/>
            <person name="Lin M.F."/>
            <person name="Parker B.J."/>
            <person name="Washietl S."/>
            <person name="Kheradpour P."/>
            <person name="Ernst J."/>
            <person name="Jordan G."/>
            <person name="Mauceli E."/>
            <person name="Ward L.D."/>
            <person name="Lowe C.B."/>
            <person name="Holloway A.K."/>
            <person name="Clamp M."/>
            <person name="Gnerre S."/>
            <person name="Alfoldi J."/>
            <person name="Beal K."/>
            <person name="Chang J."/>
            <person name="Clawson H."/>
            <person name="Cuff J."/>
            <person name="Di Palma F."/>
            <person name="Fitzgerald S."/>
            <person name="Flicek P."/>
            <person name="Guttman M."/>
            <person name="Hubisz M.J."/>
            <person name="Jaffe D.B."/>
            <person name="Jungreis I."/>
            <person name="Kent W.J."/>
            <person name="Kostka D."/>
            <person name="Lara M."/>
            <person name="Martins A.L."/>
            <person name="Massingham T."/>
            <person name="Moltke I."/>
            <person name="Raney B.J."/>
            <person name="Rasmussen M.D."/>
            <person name="Robinson J."/>
            <person name="Stark A."/>
            <person name="Vilella A.J."/>
            <person name="Wen J."/>
            <person name="Xie X."/>
            <person name="Zody M.C."/>
            <person name="Baldwin J."/>
            <person name="Bloom T."/>
            <person name="Chin C.W."/>
            <person name="Heiman D."/>
            <person name="Nicol R."/>
            <person name="Nusbaum C."/>
            <person name="Young S."/>
            <person name="Wilkinson J."/>
            <person name="Worley K.C."/>
            <person name="Kovar C.L."/>
            <person name="Muzny D.M."/>
            <person name="Gibbs R.A."/>
            <person name="Cree A."/>
            <person name="Dihn H.H."/>
            <person name="Fowler G."/>
            <person name="Jhangiani S."/>
            <person name="Joshi V."/>
            <person name="Lee S."/>
            <person name="Lewis L.R."/>
            <person name="Nazareth L.V."/>
            <person name="Okwuonu G."/>
            <person name="Santibanez J."/>
            <person name="Warren W.C."/>
            <person name="Mardis E.R."/>
            <person name="Weinstock G.M."/>
            <person name="Wilson R.K."/>
            <person name="Delehaunty K."/>
            <person name="Dooling D."/>
            <person name="Fronik C."/>
            <person name="Fulton L."/>
            <person name="Fulton B."/>
            <person name="Graves T."/>
            <person name="Minx P."/>
            <person name="Sodergren E."/>
            <person name="Birney E."/>
            <person name="Margulies E.H."/>
            <person name="Herrero J."/>
            <person name="Green E.D."/>
            <person name="Haussler D."/>
            <person name="Siepel A."/>
            <person name="Goldman N."/>
            <person name="Pollard K.S."/>
            <person name="Pedersen J.S."/>
            <person name="Lander E.S."/>
            <person name="Kellis M."/>
        </authorList>
    </citation>
    <scope>NUCLEOTIDE SEQUENCE [LARGE SCALE GENOMIC DNA]</scope>
    <source>
        <strain evidence="9">2N</strain>
    </source>
</reference>
<gene>
    <name evidence="8" type="primary">Rhce</name>
</gene>
<dbReference type="PANTHER" id="PTHR11730:SF43">
    <property type="entry name" value="BLOOD GROUP RH(CE) POLYPEPTIDE-RELATED"/>
    <property type="match status" value="1"/>
</dbReference>
<dbReference type="FunCoup" id="H0W4I6">
    <property type="interactions" value="40"/>
</dbReference>
<evidence type="ECO:0000256" key="6">
    <source>
        <dbReference type="SAM" id="Phobius"/>
    </source>
</evidence>
<feature type="transmembrane region" description="Helical" evidence="6">
    <location>
        <begin position="7"/>
        <end position="26"/>
    </location>
</feature>
<feature type="domain" description="Ammonium transporter AmtB-like" evidence="7">
    <location>
        <begin position="17"/>
        <end position="313"/>
    </location>
</feature>
<feature type="transmembrane region" description="Helical" evidence="6">
    <location>
        <begin position="163"/>
        <end position="182"/>
    </location>
</feature>
<dbReference type="VEuPathDB" id="HostDB:ENSCPOG00000020328"/>
<dbReference type="Ensembl" id="ENSCPOT00000026853.2">
    <property type="protein sequence ID" value="ENSCPOP00000017887.2"/>
    <property type="gene ID" value="ENSCPOG00000020328.2"/>
</dbReference>
<dbReference type="GO" id="GO:0097272">
    <property type="term" value="P:ammonium homeostasis"/>
    <property type="evidence" value="ECO:0007669"/>
    <property type="project" value="TreeGrafter"/>
</dbReference>
<dbReference type="GO" id="GO:0005886">
    <property type="term" value="C:plasma membrane"/>
    <property type="evidence" value="ECO:0007669"/>
    <property type="project" value="InterPro"/>
</dbReference>
<organism evidence="8 9">
    <name type="scientific">Cavia porcellus</name>
    <name type="common">Guinea pig</name>
    <dbReference type="NCBI Taxonomy" id="10141"/>
    <lineage>
        <taxon>Eukaryota</taxon>
        <taxon>Metazoa</taxon>
        <taxon>Chordata</taxon>
        <taxon>Craniata</taxon>
        <taxon>Vertebrata</taxon>
        <taxon>Euteleostomi</taxon>
        <taxon>Mammalia</taxon>
        <taxon>Eutheria</taxon>
        <taxon>Euarchontoglires</taxon>
        <taxon>Glires</taxon>
        <taxon>Rodentia</taxon>
        <taxon>Hystricomorpha</taxon>
        <taxon>Caviidae</taxon>
        <taxon>Cavia</taxon>
    </lineage>
</organism>
<comment type="subcellular location">
    <subcellularLocation>
        <location evidence="1">Membrane</location>
        <topology evidence="1">Multi-pass membrane protein</topology>
    </subcellularLocation>
</comment>
<feature type="transmembrane region" description="Helical" evidence="6">
    <location>
        <begin position="46"/>
        <end position="64"/>
    </location>
</feature>
<feature type="transmembrane region" description="Helical" evidence="6">
    <location>
        <begin position="316"/>
        <end position="343"/>
    </location>
</feature>
<dbReference type="GO" id="GO:0008519">
    <property type="term" value="F:ammonium channel activity"/>
    <property type="evidence" value="ECO:0007669"/>
    <property type="project" value="InterPro"/>
</dbReference>
<keyword evidence="4 6" id="KW-1133">Transmembrane helix</keyword>
<sequence length="372" mass="40613">MLSVRCCLHLLILLVEAAFILIFFFLTSYDSSQKDQKTLLEAYQVLQDFTIMAALGFGFLTSYLRRHCWSTVAFNLFMLALGVQWAVLLDGFLSQPFQGKMIINLSSIRLATMSAMSALISAGSVLGRANLVQLAVMALVEVTAFGAMRLLCKQLFNMDDHQSMMHIHVFAAYFGLGMACCLSKPLPNKVEKDAQAEKFQMATSPTLFAMLGTLFLWMFWPSFNSALLNDANEKKNVVFNTYYTIAVSTVTATSVSALNHHQGKINMIDIHNAVLAGGVAVGASCHLIPSPWIAMVLGLLAGLISIGGSRCLSAGYIMLINAGALSFAVAMGLGSGLLTGLLLKLKIWKAPCVIKYFDDQAFWEFPHLAVGY</sequence>